<dbReference type="AlphaFoldDB" id="A0A212L627"/>
<dbReference type="EMBL" id="FMJC01000002">
    <property type="protein sequence ID" value="SCM73013.1"/>
    <property type="molecule type" value="Genomic_DNA"/>
</dbReference>
<name>A0A212L627_9BACT</name>
<gene>
    <name evidence="1" type="ORF">KL86DES1_20976</name>
</gene>
<accession>A0A212L627</accession>
<reference evidence="1" key="1">
    <citation type="submission" date="2016-08" db="EMBL/GenBank/DDBJ databases">
        <authorList>
            <person name="Seilhamer J.J."/>
        </authorList>
    </citation>
    <scope>NUCLEOTIDE SEQUENCE</scope>
    <source>
        <strain evidence="1">86-1</strain>
    </source>
</reference>
<sequence>MEYMILTNNSSIGSELPGFDIVRVSGGLTAIYQALCDHLQNGHEIISVPLPPNVPLIRSPIRSVILRKTKRKYDSHGLIAVEKARERTAVLGVIDNENTRQHIEFIDKSRLDRAIRQLAELDGERG</sequence>
<dbReference type="RefSeq" id="WP_179980472.1">
    <property type="nucleotide sequence ID" value="NZ_LT608333.1"/>
</dbReference>
<evidence type="ECO:0000313" key="1">
    <source>
        <dbReference type="EMBL" id="SCM73013.1"/>
    </source>
</evidence>
<proteinExistence type="predicted"/>
<organism evidence="1">
    <name type="scientific">uncultured Desulfovibrio sp</name>
    <dbReference type="NCBI Taxonomy" id="167968"/>
    <lineage>
        <taxon>Bacteria</taxon>
        <taxon>Pseudomonadati</taxon>
        <taxon>Thermodesulfobacteriota</taxon>
        <taxon>Desulfovibrionia</taxon>
        <taxon>Desulfovibrionales</taxon>
        <taxon>Desulfovibrionaceae</taxon>
        <taxon>Desulfovibrio</taxon>
        <taxon>environmental samples</taxon>
    </lineage>
</organism>
<protein>
    <submittedName>
        <fullName evidence="1">Uncharacterized protein</fullName>
    </submittedName>
</protein>